<dbReference type="InterPro" id="IPR011010">
    <property type="entry name" value="DNA_brk_join_enz"/>
</dbReference>
<dbReference type="GO" id="GO:0006310">
    <property type="term" value="P:DNA recombination"/>
    <property type="evidence" value="ECO:0007669"/>
    <property type="project" value="UniProtKB-KW"/>
</dbReference>
<dbReference type="PANTHER" id="PTHR30349">
    <property type="entry name" value="PHAGE INTEGRASE-RELATED"/>
    <property type="match status" value="1"/>
</dbReference>
<evidence type="ECO:0000256" key="4">
    <source>
        <dbReference type="ARBA" id="ARBA00023172"/>
    </source>
</evidence>
<dbReference type="PANTHER" id="PTHR30349:SF64">
    <property type="entry name" value="PROPHAGE INTEGRASE INTD-RELATED"/>
    <property type="match status" value="1"/>
</dbReference>
<dbReference type="SUPFAM" id="SSF56349">
    <property type="entry name" value="DNA breaking-rejoining enzymes"/>
    <property type="match status" value="1"/>
</dbReference>
<protein>
    <submittedName>
        <fullName evidence="8">Site-specific integrase</fullName>
    </submittedName>
</protein>
<reference evidence="8" key="2">
    <citation type="submission" date="2020-09" db="EMBL/GenBank/DDBJ databases">
        <authorList>
            <person name="Wu Z."/>
        </authorList>
    </citation>
    <scope>NUCLEOTIDE SEQUENCE</scope>
    <source>
        <strain evidence="8">SC17</strain>
    </source>
</reference>
<dbReference type="InterPro" id="IPR002104">
    <property type="entry name" value="Integrase_catalytic"/>
</dbReference>
<feature type="domain" description="Core-binding (CB)" evidence="7">
    <location>
        <begin position="78"/>
        <end position="158"/>
    </location>
</feature>
<proteinExistence type="inferred from homology"/>
<evidence type="ECO:0000259" key="7">
    <source>
        <dbReference type="PROSITE" id="PS51900"/>
    </source>
</evidence>
<dbReference type="RefSeq" id="WP_188217021.1">
    <property type="nucleotide sequence ID" value="NZ_BAABGH010000002.1"/>
</dbReference>
<evidence type="ECO:0000256" key="2">
    <source>
        <dbReference type="ARBA" id="ARBA00022908"/>
    </source>
</evidence>
<keyword evidence="2" id="KW-0229">DNA integration</keyword>
<dbReference type="InterPro" id="IPR010998">
    <property type="entry name" value="Integrase_recombinase_N"/>
</dbReference>
<dbReference type="GO" id="GO:0003677">
    <property type="term" value="F:DNA binding"/>
    <property type="evidence" value="ECO:0007669"/>
    <property type="project" value="UniProtKB-UniRule"/>
</dbReference>
<evidence type="ECO:0000256" key="3">
    <source>
        <dbReference type="ARBA" id="ARBA00023125"/>
    </source>
</evidence>
<dbReference type="Pfam" id="PF17293">
    <property type="entry name" value="Arm-DNA-bind_5"/>
    <property type="match status" value="1"/>
</dbReference>
<evidence type="ECO:0000259" key="6">
    <source>
        <dbReference type="PROSITE" id="PS51898"/>
    </source>
</evidence>
<dbReference type="EMBL" id="JACVXC010000006">
    <property type="protein sequence ID" value="MBD0836526.1"/>
    <property type="molecule type" value="Genomic_DNA"/>
</dbReference>
<dbReference type="PROSITE" id="PS51898">
    <property type="entry name" value="TYR_RECOMBINASE"/>
    <property type="match status" value="1"/>
</dbReference>
<dbReference type="InterPro" id="IPR035386">
    <property type="entry name" value="Arm-DNA-bind_5"/>
</dbReference>
<evidence type="ECO:0000313" key="9">
    <source>
        <dbReference type="Proteomes" id="UP000602057"/>
    </source>
</evidence>
<dbReference type="Pfam" id="PF00589">
    <property type="entry name" value="Phage_integrase"/>
    <property type="match status" value="1"/>
</dbReference>
<dbReference type="InterPro" id="IPR025269">
    <property type="entry name" value="SAM-like_dom"/>
</dbReference>
<dbReference type="InterPro" id="IPR013762">
    <property type="entry name" value="Integrase-like_cat_sf"/>
</dbReference>
<feature type="domain" description="Tyr recombinase" evidence="6">
    <location>
        <begin position="182"/>
        <end position="352"/>
    </location>
</feature>
<dbReference type="Gene3D" id="1.10.150.130">
    <property type="match status" value="1"/>
</dbReference>
<evidence type="ECO:0000256" key="1">
    <source>
        <dbReference type="ARBA" id="ARBA00008857"/>
    </source>
</evidence>
<reference evidence="8" key="1">
    <citation type="journal article" date="2013" name="Int. J. Syst. Evol. Microbiol.">
        <title>Aestuariibaculum suncheonense gen. nov., sp. nov., a marine bacterium of the family Flavobacteriaceae isolated from a tidal flat and emended descriptions of the genera Gaetbulibacter and Tamlana.</title>
        <authorList>
            <person name="Jeong S.H."/>
            <person name="Park M.S."/>
            <person name="Jin H.M."/>
            <person name="Lee K."/>
            <person name="Park W."/>
            <person name="Jeon C.O."/>
        </authorList>
    </citation>
    <scope>NUCLEOTIDE SEQUENCE</scope>
    <source>
        <strain evidence="8">SC17</strain>
    </source>
</reference>
<dbReference type="PROSITE" id="PS51900">
    <property type="entry name" value="CB"/>
    <property type="match status" value="1"/>
</dbReference>
<keyword evidence="4" id="KW-0233">DNA recombination</keyword>
<dbReference type="AlphaFoldDB" id="A0A8J6QL41"/>
<comment type="caution">
    <text evidence="8">The sequence shown here is derived from an EMBL/GenBank/DDBJ whole genome shotgun (WGS) entry which is preliminary data.</text>
</comment>
<name>A0A8J6QL41_9FLAO</name>
<dbReference type="InterPro" id="IPR050090">
    <property type="entry name" value="Tyrosine_recombinase_XerCD"/>
</dbReference>
<dbReference type="InterPro" id="IPR044068">
    <property type="entry name" value="CB"/>
</dbReference>
<dbReference type="Proteomes" id="UP000602057">
    <property type="component" value="Unassembled WGS sequence"/>
</dbReference>
<keyword evidence="9" id="KW-1185">Reference proteome</keyword>
<keyword evidence="3 5" id="KW-0238">DNA-binding</keyword>
<dbReference type="Pfam" id="PF13102">
    <property type="entry name" value="Phage_int_SAM_5"/>
    <property type="match status" value="1"/>
</dbReference>
<dbReference type="CDD" id="cd01185">
    <property type="entry name" value="INTN1_C_like"/>
    <property type="match status" value="1"/>
</dbReference>
<dbReference type="Gene3D" id="1.10.443.10">
    <property type="entry name" value="Intergrase catalytic core"/>
    <property type="match status" value="1"/>
</dbReference>
<dbReference type="GO" id="GO:0015074">
    <property type="term" value="P:DNA integration"/>
    <property type="evidence" value="ECO:0007669"/>
    <property type="project" value="UniProtKB-KW"/>
</dbReference>
<evidence type="ECO:0000313" key="8">
    <source>
        <dbReference type="EMBL" id="MBD0836526.1"/>
    </source>
</evidence>
<evidence type="ECO:0000256" key="5">
    <source>
        <dbReference type="PROSITE-ProRule" id="PRU01248"/>
    </source>
</evidence>
<comment type="similarity">
    <text evidence="1">Belongs to the 'phage' integrase family.</text>
</comment>
<gene>
    <name evidence="8" type="ORF">ICJ84_13875</name>
</gene>
<sequence>MSVKLRERKLAKGAFKYYLDIYQNGDRFYEFLDIKVEAGDTKEQKAEKKKIANLIKAKRELEIITQTTDYLPKHLQNINFFDFANAYIKDYEKKDVRMISSALNKFEDYVNNSKLRLVDISPAIMSGFIDYLNDKSGLTGESPHNYYTRFKKILRDAELKGLIRVSPTRNLKFRRKNSPDELRKQVLTSEELQLLVKTECGNSELKKAFLFACYTGLGYAEIKALKWTNLKNSRLITRRAKTNQKVDVKLKDSLVSMLGKNGKNDDSVFNLLNEDGNPISDNGINKCLKNWVERAEIDKHITFYCARHTFATQLLLHGANLKTVADALGHANTRNTIKYLNYIDGLKDSAVDNLPELNF</sequence>
<accession>A0A8J6QL41</accession>
<organism evidence="8 9">
    <name type="scientific">Aestuariibaculum suncheonense</name>
    <dbReference type="NCBI Taxonomy" id="1028745"/>
    <lineage>
        <taxon>Bacteria</taxon>
        <taxon>Pseudomonadati</taxon>
        <taxon>Bacteroidota</taxon>
        <taxon>Flavobacteriia</taxon>
        <taxon>Flavobacteriales</taxon>
        <taxon>Flavobacteriaceae</taxon>
    </lineage>
</organism>